<evidence type="ECO:0000256" key="7">
    <source>
        <dbReference type="ARBA" id="ARBA00022840"/>
    </source>
</evidence>
<evidence type="ECO:0000256" key="8">
    <source>
        <dbReference type="ARBA" id="ARBA00023054"/>
    </source>
</evidence>
<dbReference type="Pfam" id="PF02463">
    <property type="entry name" value="SMC_N"/>
    <property type="match status" value="1"/>
</dbReference>
<evidence type="ECO:0000256" key="9">
    <source>
        <dbReference type="ARBA" id="ARBA00023172"/>
    </source>
</evidence>
<dbReference type="GO" id="GO:0005634">
    <property type="term" value="C:nucleus"/>
    <property type="evidence" value="ECO:0007669"/>
    <property type="project" value="UniProtKB-SubCell"/>
</dbReference>
<evidence type="ECO:0000313" key="16">
    <source>
        <dbReference type="Proteomes" id="UP000750711"/>
    </source>
</evidence>
<feature type="coiled-coil region" evidence="12">
    <location>
        <begin position="285"/>
        <end position="393"/>
    </location>
</feature>
<dbReference type="InterPro" id="IPR027417">
    <property type="entry name" value="P-loop_NTPase"/>
</dbReference>
<feature type="region of interest" description="Disordered" evidence="13">
    <location>
        <begin position="394"/>
        <end position="419"/>
    </location>
</feature>
<dbReference type="GO" id="GO:0003684">
    <property type="term" value="F:damaged DNA binding"/>
    <property type="evidence" value="ECO:0007669"/>
    <property type="project" value="TreeGrafter"/>
</dbReference>
<dbReference type="GO" id="GO:0005524">
    <property type="term" value="F:ATP binding"/>
    <property type="evidence" value="ECO:0007669"/>
    <property type="project" value="UniProtKB-KW"/>
</dbReference>
<feature type="compositionally biased region" description="Basic and acidic residues" evidence="13">
    <location>
        <begin position="394"/>
        <end position="405"/>
    </location>
</feature>
<dbReference type="GO" id="GO:0030915">
    <property type="term" value="C:Smc5-Smc6 complex"/>
    <property type="evidence" value="ECO:0007669"/>
    <property type="project" value="TreeGrafter"/>
</dbReference>
<evidence type="ECO:0000256" key="6">
    <source>
        <dbReference type="ARBA" id="ARBA00022763"/>
    </source>
</evidence>
<feature type="region of interest" description="Disordered" evidence="13">
    <location>
        <begin position="1"/>
        <end position="95"/>
    </location>
</feature>
<feature type="domain" description="RecF/RecN/SMC N-terminal" evidence="14">
    <location>
        <begin position="120"/>
        <end position="1106"/>
    </location>
</feature>
<sequence>MAPLKRVRRAIDDGYSEDDDIGAASSSTREVARKKVRTSQPKADSHSRSLRTRDDGDSDGQQGGVDDDDSGENIGYERRRDEGFEDLEDEDLDTQRATQIIQQRNLRSMENVPADNGIIESVTCINFMCHNKLHVSFGPLINFIIGYNGSGKSAVLTAITLCLGGKANSTNRGGSLKAFVKEGRESATLVVKLKNRGYGFQQETYGESIIVERHFSKAGSSGFKLKSANGRVISTKKADLEEICDYFALQIDNPMNVLTQDMSRQFLNNSSPAEKYRFFVKGVQLEQLDQDYQLLEETIDQIDSKLKTRGDDVRILENRAKKARAKLEMSDKHDKLRDKIRDYMRQMAWSQVEQEEKKLADAEAQFQEAIHNVEEAERKASTADRAFDEAKQAYEEGAEATREISEGVGPLREKKKQLKDRFDDNKGELMQLHLEQRTIRDHLKDADSRIKNYKADIATETQRLEDANGGNHVRRVAEIEAAKKQVVDIRHEYDRQSSLTADLVEDVRIAEEELRRSNAPIDAKEREISGCNDVIRSLKRDQGQHISAFHPNMSRLLHAIGGEQRFREKPVGPIGNHIRLLKPAWSSILERSFGATLTSFVVTSKSDQDLLTHLMKRENCPCPILIGNNQPIDTSNSEPDPQYDTSLRVLEIDSDIVKRQLIINQAIEQTILIEDRLKAQRVMYGVNRPQNVKQCYCFNESRKGWGIRFGYRGNDESSAPMQPLGVKPRMKTDVESQITYQHGILEDLQNELSELKRHKEGLQDRLRARKQALQAHERLRKDLHLKIQRAEETAERLQDELERDTAQDGRLQALEGFLREAEEDMAIIEGSYEEAVTQKDKLNAVAKDLSSQMKEVDSELADIEAKIKKTEARALKLSQIRQTSLMEKNLAFQKIDDAKLEKTRAENKRETQANRVEEFVEQARKVSERVPVDPGETPGSLDKKLDKLTNDLDRFNREIGGTPEQIAREAQETADAYRTAQKQLEQLDEIGQMLKYALLERQNRWRKFRRYISARARAQFTYLLSERSFRGALKTDHQRRTLDLQVEPDETRSGKGRQTKTLSGGEKSFSTICLLLSLWEAMGSPIRCLDEFDVFMDNVNRDINAARRSVGRQYVLITPNSMGNIDVAEDVKIIKLSDPERGQTTLPFENQRGS</sequence>
<name>A0A9P8LDR8_9PEZI</name>
<dbReference type="GO" id="GO:0003697">
    <property type="term" value="F:single-stranded DNA binding"/>
    <property type="evidence" value="ECO:0007669"/>
    <property type="project" value="TreeGrafter"/>
</dbReference>
<comment type="similarity">
    <text evidence="3">Belongs to the SMC family. SMC6 subfamily.</text>
</comment>
<keyword evidence="4" id="KW-0158">Chromosome</keyword>
<dbReference type="PANTHER" id="PTHR19306:SF6">
    <property type="entry name" value="STRUCTURAL MAINTENANCE OF CHROMOSOMES PROTEIN 6"/>
    <property type="match status" value="1"/>
</dbReference>
<dbReference type="AlphaFoldDB" id="A0A9P8LDR8"/>
<organism evidence="15 16">
    <name type="scientific">Trichoglossum hirsutum</name>
    <dbReference type="NCBI Taxonomy" id="265104"/>
    <lineage>
        <taxon>Eukaryota</taxon>
        <taxon>Fungi</taxon>
        <taxon>Dikarya</taxon>
        <taxon>Ascomycota</taxon>
        <taxon>Pezizomycotina</taxon>
        <taxon>Geoglossomycetes</taxon>
        <taxon>Geoglossales</taxon>
        <taxon>Geoglossaceae</taxon>
        <taxon>Trichoglossum</taxon>
    </lineage>
</organism>
<keyword evidence="7" id="KW-0067">ATP-binding</keyword>
<keyword evidence="10" id="KW-0234">DNA repair</keyword>
<evidence type="ECO:0000256" key="10">
    <source>
        <dbReference type="ARBA" id="ARBA00023204"/>
    </source>
</evidence>
<evidence type="ECO:0000313" key="15">
    <source>
        <dbReference type="EMBL" id="KAH0562577.1"/>
    </source>
</evidence>
<evidence type="ECO:0000256" key="2">
    <source>
        <dbReference type="ARBA" id="ARBA00004286"/>
    </source>
</evidence>
<dbReference type="Gene3D" id="1.10.287.1490">
    <property type="match status" value="1"/>
</dbReference>
<evidence type="ECO:0000256" key="1">
    <source>
        <dbReference type="ARBA" id="ARBA00004123"/>
    </source>
</evidence>
<gene>
    <name evidence="15" type="ORF">GP486_002744</name>
</gene>
<dbReference type="Proteomes" id="UP000750711">
    <property type="component" value="Unassembled WGS sequence"/>
</dbReference>
<keyword evidence="11" id="KW-0539">Nucleus</keyword>
<dbReference type="Gene3D" id="3.40.50.300">
    <property type="entry name" value="P-loop containing nucleotide triphosphate hydrolases"/>
    <property type="match status" value="2"/>
</dbReference>
<evidence type="ECO:0000256" key="5">
    <source>
        <dbReference type="ARBA" id="ARBA00022741"/>
    </source>
</evidence>
<evidence type="ECO:0000256" key="12">
    <source>
        <dbReference type="SAM" id="Coils"/>
    </source>
</evidence>
<dbReference type="EMBL" id="JAGHQM010000323">
    <property type="protein sequence ID" value="KAH0562577.1"/>
    <property type="molecule type" value="Genomic_DNA"/>
</dbReference>
<dbReference type="GO" id="GO:0035861">
    <property type="term" value="C:site of double-strand break"/>
    <property type="evidence" value="ECO:0007669"/>
    <property type="project" value="TreeGrafter"/>
</dbReference>
<comment type="subcellular location">
    <subcellularLocation>
        <location evidence="2">Chromosome</location>
    </subcellularLocation>
    <subcellularLocation>
        <location evidence="1">Nucleus</location>
    </subcellularLocation>
</comment>
<protein>
    <recommendedName>
        <fullName evidence="14">RecF/RecN/SMC N-terminal domain-containing protein</fullName>
    </recommendedName>
</protein>
<evidence type="ECO:0000256" key="11">
    <source>
        <dbReference type="ARBA" id="ARBA00023242"/>
    </source>
</evidence>
<evidence type="ECO:0000259" key="14">
    <source>
        <dbReference type="Pfam" id="PF02463"/>
    </source>
</evidence>
<feature type="coiled-coil region" evidence="12">
    <location>
        <begin position="745"/>
        <end position="922"/>
    </location>
</feature>
<dbReference type="PANTHER" id="PTHR19306">
    <property type="entry name" value="STRUCTURAL MAINTENANCE OF CHROMOSOMES 5,6 SMC5, SMC6"/>
    <property type="match status" value="1"/>
</dbReference>
<dbReference type="GO" id="GO:0000724">
    <property type="term" value="P:double-strand break repair via homologous recombination"/>
    <property type="evidence" value="ECO:0007669"/>
    <property type="project" value="TreeGrafter"/>
</dbReference>
<reference evidence="15" key="1">
    <citation type="submission" date="2021-03" db="EMBL/GenBank/DDBJ databases">
        <title>Comparative genomics and phylogenomic investigation of the class Geoglossomycetes provide insights into ecological specialization and systematics.</title>
        <authorList>
            <person name="Melie T."/>
            <person name="Pirro S."/>
            <person name="Miller A.N."/>
            <person name="Quandt A."/>
        </authorList>
    </citation>
    <scope>NUCLEOTIDE SEQUENCE</scope>
    <source>
        <strain evidence="15">CAQ_001_2017</strain>
    </source>
</reference>
<proteinExistence type="inferred from homology"/>
<dbReference type="SUPFAM" id="SSF52540">
    <property type="entry name" value="P-loop containing nucleoside triphosphate hydrolases"/>
    <property type="match status" value="2"/>
</dbReference>
<dbReference type="InterPro" id="IPR003395">
    <property type="entry name" value="RecF/RecN/SMC_N"/>
</dbReference>
<accession>A0A9P8LDR8</accession>
<evidence type="ECO:0000256" key="4">
    <source>
        <dbReference type="ARBA" id="ARBA00022454"/>
    </source>
</evidence>
<feature type="compositionally biased region" description="Basic and acidic residues" evidence="13">
    <location>
        <begin position="43"/>
        <end position="55"/>
    </location>
</feature>
<evidence type="ECO:0000256" key="3">
    <source>
        <dbReference type="ARBA" id="ARBA00006793"/>
    </source>
</evidence>
<keyword evidence="6" id="KW-0227">DNA damage</keyword>
<evidence type="ECO:0000256" key="13">
    <source>
        <dbReference type="SAM" id="MobiDB-lite"/>
    </source>
</evidence>
<comment type="caution">
    <text evidence="15">The sequence shown here is derived from an EMBL/GenBank/DDBJ whole genome shotgun (WGS) entry which is preliminary data.</text>
</comment>
<keyword evidence="5" id="KW-0547">Nucleotide-binding</keyword>
<keyword evidence="8 12" id="KW-0175">Coiled coil</keyword>
<keyword evidence="16" id="KW-1185">Reference proteome</keyword>
<feature type="compositionally biased region" description="Acidic residues" evidence="13">
    <location>
        <begin position="83"/>
        <end position="92"/>
    </location>
</feature>
<keyword evidence="9" id="KW-0233">DNA recombination</keyword>